<gene>
    <name evidence="3" type="ORF">J2S64_004007</name>
</gene>
<dbReference type="Pfam" id="PF07732">
    <property type="entry name" value="Cu-oxidase_3"/>
    <property type="match status" value="1"/>
</dbReference>
<feature type="compositionally biased region" description="Basic residues" evidence="1">
    <location>
        <begin position="49"/>
        <end position="59"/>
    </location>
</feature>
<evidence type="ECO:0000256" key="1">
    <source>
        <dbReference type="SAM" id="MobiDB-lite"/>
    </source>
</evidence>
<sequence length="503" mass="55582">MRTTFWDAISAAAGKVRDSRRDDDDKKGSSRKPRATKSPKPTPTPTPKSTRKSTPKPKPTKSATPKPTPTKSVTPKPTPTKSATPKPTPTKASTPTPTRSSTGPTSTSKSATTSPSSTAPSPRPTSATPSDDDGEERDYDSQADFASHQMQQDNPETLFRQTPHLEVNMDLSSRDLRFPDGAEFEMWVFHKSDSGRGFPGPTLRPMEKNIFHATVEPSMGPHTIHWHGMEPDPRNDGVGHTSFEIDDSYTYQWQPEPGRAHDPNYGAAGTYFYHCHVNTPLHAQMGLLGPLVIDPIVLPEFPVSPGNRRAFADGPEYDIATESLIMPFSIDPRWHEMGHAAGLSGEDVGLNRFEPTHFYITGGLLAQRKEREEEVWAPTQLPINVKGNGKAPSLMRFCDGNYLPNRITFLHEDGTPARIAELIAHDGRPFRHTSAPGQPAIPTSMHPDSRARLFTHTLTMGAAERYDMLLHPPAAGNYTLRIDWNDWITGQRVGRRELKLIAS</sequence>
<dbReference type="InterPro" id="IPR008972">
    <property type="entry name" value="Cupredoxin"/>
</dbReference>
<evidence type="ECO:0000259" key="2">
    <source>
        <dbReference type="Pfam" id="PF07732"/>
    </source>
</evidence>
<dbReference type="RefSeq" id="WP_310293153.1">
    <property type="nucleotide sequence ID" value="NZ_BAAAWO010000001.1"/>
</dbReference>
<feature type="compositionally biased region" description="Low complexity" evidence="1">
    <location>
        <begin position="60"/>
        <end position="129"/>
    </location>
</feature>
<feature type="domain" description="Plastocyanin-like" evidence="2">
    <location>
        <begin position="197"/>
        <end position="295"/>
    </location>
</feature>
<dbReference type="SUPFAM" id="SSF49503">
    <property type="entry name" value="Cupredoxins"/>
    <property type="match status" value="1"/>
</dbReference>
<feature type="region of interest" description="Disordered" evidence="1">
    <location>
        <begin position="1"/>
        <end position="141"/>
    </location>
</feature>
<protein>
    <recommendedName>
        <fullName evidence="2">Plastocyanin-like domain-containing protein</fullName>
    </recommendedName>
</protein>
<feature type="compositionally biased region" description="Basic and acidic residues" evidence="1">
    <location>
        <begin position="15"/>
        <end position="28"/>
    </location>
</feature>
<dbReference type="InterPro" id="IPR011707">
    <property type="entry name" value="Cu-oxidase-like_N"/>
</dbReference>
<dbReference type="EMBL" id="JAVDYI010000001">
    <property type="protein sequence ID" value="MDR7360316.1"/>
    <property type="molecule type" value="Genomic_DNA"/>
</dbReference>
<name>A0ABU2BNT8_9MICC</name>
<proteinExistence type="predicted"/>
<dbReference type="Gene3D" id="2.60.40.420">
    <property type="entry name" value="Cupredoxins - blue copper proteins"/>
    <property type="match status" value="1"/>
</dbReference>
<evidence type="ECO:0000313" key="3">
    <source>
        <dbReference type="EMBL" id="MDR7360316.1"/>
    </source>
</evidence>
<organism evidence="3 4">
    <name type="scientific">Paeniglutamicibacter sulfureus</name>
    <dbReference type="NCBI Taxonomy" id="43666"/>
    <lineage>
        <taxon>Bacteria</taxon>
        <taxon>Bacillati</taxon>
        <taxon>Actinomycetota</taxon>
        <taxon>Actinomycetes</taxon>
        <taxon>Micrococcales</taxon>
        <taxon>Micrococcaceae</taxon>
        <taxon>Paeniglutamicibacter</taxon>
    </lineage>
</organism>
<keyword evidence="4" id="KW-1185">Reference proteome</keyword>
<reference evidence="3 4" key="1">
    <citation type="submission" date="2023-07" db="EMBL/GenBank/DDBJ databases">
        <title>Sequencing the genomes of 1000 actinobacteria strains.</title>
        <authorList>
            <person name="Klenk H.-P."/>
        </authorList>
    </citation>
    <scope>NUCLEOTIDE SEQUENCE [LARGE SCALE GENOMIC DNA]</scope>
    <source>
        <strain evidence="3 4">DSM 20167</strain>
    </source>
</reference>
<evidence type="ECO:0000313" key="4">
    <source>
        <dbReference type="Proteomes" id="UP001183817"/>
    </source>
</evidence>
<comment type="caution">
    <text evidence="3">The sequence shown here is derived from an EMBL/GenBank/DDBJ whole genome shotgun (WGS) entry which is preliminary data.</text>
</comment>
<accession>A0ABU2BNT8</accession>
<dbReference type="Proteomes" id="UP001183817">
    <property type="component" value="Unassembled WGS sequence"/>
</dbReference>